<dbReference type="PROSITE" id="PS51387">
    <property type="entry name" value="FAD_PCMH"/>
    <property type="match status" value="1"/>
</dbReference>
<evidence type="ECO:0000256" key="2">
    <source>
        <dbReference type="ARBA" id="ARBA00005466"/>
    </source>
</evidence>
<accession>A0ABQ4D184</accession>
<keyword evidence="4" id="KW-0274">FAD</keyword>
<dbReference type="Pfam" id="PF08031">
    <property type="entry name" value="BBE"/>
    <property type="match status" value="1"/>
</dbReference>
<dbReference type="Proteomes" id="UP000604117">
    <property type="component" value="Unassembled WGS sequence"/>
</dbReference>
<dbReference type="InterPro" id="IPR012951">
    <property type="entry name" value="BBE"/>
</dbReference>
<dbReference type="InterPro" id="IPR036318">
    <property type="entry name" value="FAD-bd_PCMH-like_sf"/>
</dbReference>
<dbReference type="Gene3D" id="3.30.43.10">
    <property type="entry name" value="Uridine Diphospho-n-acetylenolpyruvylglucosamine Reductase, domain 2"/>
    <property type="match status" value="1"/>
</dbReference>
<evidence type="ECO:0000313" key="7">
    <source>
        <dbReference type="EMBL" id="GIF77291.1"/>
    </source>
</evidence>
<reference evidence="7 8" key="1">
    <citation type="submission" date="2021-01" db="EMBL/GenBank/DDBJ databases">
        <title>Whole genome shotgun sequence of Asanoa siamensis NBRC 107932.</title>
        <authorList>
            <person name="Komaki H."/>
            <person name="Tamura T."/>
        </authorList>
    </citation>
    <scope>NUCLEOTIDE SEQUENCE [LARGE SCALE GENOMIC DNA]</scope>
    <source>
        <strain evidence="7 8">NBRC 107932</strain>
    </source>
</reference>
<evidence type="ECO:0000256" key="5">
    <source>
        <dbReference type="ARBA" id="ARBA00023002"/>
    </source>
</evidence>
<gene>
    <name evidence="7" type="ORF">Asi02nite_68090</name>
</gene>
<proteinExistence type="inferred from homology"/>
<feature type="domain" description="FAD-binding PCMH-type" evidence="6">
    <location>
        <begin position="40"/>
        <end position="210"/>
    </location>
</feature>
<keyword evidence="3" id="KW-0285">Flavoprotein</keyword>
<dbReference type="InterPro" id="IPR050416">
    <property type="entry name" value="FAD-linked_Oxidoreductase"/>
</dbReference>
<dbReference type="Pfam" id="PF01565">
    <property type="entry name" value="FAD_binding_4"/>
    <property type="match status" value="1"/>
</dbReference>
<dbReference type="EMBL" id="BONE01000085">
    <property type="protein sequence ID" value="GIF77291.1"/>
    <property type="molecule type" value="Genomic_DNA"/>
</dbReference>
<dbReference type="InterPro" id="IPR016169">
    <property type="entry name" value="FAD-bd_PCMH_sub2"/>
</dbReference>
<keyword evidence="8" id="KW-1185">Reference proteome</keyword>
<dbReference type="InterPro" id="IPR016167">
    <property type="entry name" value="FAD-bd_PCMH_sub1"/>
</dbReference>
<evidence type="ECO:0000256" key="3">
    <source>
        <dbReference type="ARBA" id="ARBA00022630"/>
    </source>
</evidence>
<dbReference type="InterPro" id="IPR006094">
    <property type="entry name" value="Oxid_FAD_bind_N"/>
</dbReference>
<comment type="cofactor">
    <cofactor evidence="1">
        <name>FAD</name>
        <dbReference type="ChEBI" id="CHEBI:57692"/>
    </cofactor>
</comment>
<keyword evidence="5" id="KW-0560">Oxidoreductase</keyword>
<organism evidence="7 8">
    <name type="scientific">Asanoa siamensis</name>
    <dbReference type="NCBI Taxonomy" id="926357"/>
    <lineage>
        <taxon>Bacteria</taxon>
        <taxon>Bacillati</taxon>
        <taxon>Actinomycetota</taxon>
        <taxon>Actinomycetes</taxon>
        <taxon>Micromonosporales</taxon>
        <taxon>Micromonosporaceae</taxon>
        <taxon>Asanoa</taxon>
    </lineage>
</organism>
<dbReference type="InterPro" id="IPR016166">
    <property type="entry name" value="FAD-bd_PCMH"/>
</dbReference>
<dbReference type="Gene3D" id="3.40.462.20">
    <property type="match status" value="1"/>
</dbReference>
<evidence type="ECO:0000256" key="4">
    <source>
        <dbReference type="ARBA" id="ARBA00022827"/>
    </source>
</evidence>
<protein>
    <submittedName>
        <fullName evidence="7">FAD-linked oxidase</fullName>
    </submittedName>
</protein>
<dbReference type="PANTHER" id="PTHR42973">
    <property type="entry name" value="BINDING OXIDOREDUCTASE, PUTATIVE (AFU_ORTHOLOGUE AFUA_1G17690)-RELATED"/>
    <property type="match status" value="1"/>
</dbReference>
<evidence type="ECO:0000313" key="8">
    <source>
        <dbReference type="Proteomes" id="UP000604117"/>
    </source>
</evidence>
<dbReference type="Gene3D" id="3.30.465.10">
    <property type="match status" value="1"/>
</dbReference>
<evidence type="ECO:0000256" key="1">
    <source>
        <dbReference type="ARBA" id="ARBA00001974"/>
    </source>
</evidence>
<name>A0ABQ4D184_9ACTN</name>
<dbReference type="PANTHER" id="PTHR42973:SF39">
    <property type="entry name" value="FAD-BINDING PCMH-TYPE DOMAIN-CONTAINING PROTEIN"/>
    <property type="match status" value="1"/>
</dbReference>
<comment type="caution">
    <text evidence="7">The sequence shown here is derived from an EMBL/GenBank/DDBJ whole genome shotgun (WGS) entry which is preliminary data.</text>
</comment>
<comment type="similarity">
    <text evidence="2">Belongs to the oxygen-dependent FAD-linked oxidoreductase family.</text>
</comment>
<dbReference type="SUPFAM" id="SSF56176">
    <property type="entry name" value="FAD-binding/transporter-associated domain-like"/>
    <property type="match status" value="1"/>
</dbReference>
<evidence type="ECO:0000259" key="6">
    <source>
        <dbReference type="PROSITE" id="PS51387"/>
    </source>
</evidence>
<sequence length="449" mass="47390">MAVPILGTVGDMTTTSLTGQVLSPTDTGYDDARSVWNAMVDRRPRLIVRCGTVTDVVNAVRYAREHDLEIGVRCGGHSVLGLAVPADGLMIDLTPMGGVTVDPRTRRARVQGGALLGALDRAAQEHGLATTAGNVSHTGVGGLTLGGGMGWLARQYGLSCDNVLSYEVVTADGAVVTASPTEHPDLFWGLRGGGGNFGIVTMFEFRLHEVGTRALLANWTFDPAGAVEVLEGWRELSAAAPREATFTATSSADGVDVGFVWVGGDPARGRTLTADVAGLGRARRESVRELSYLELQTIEDSTGGHHFRRYWKGLYLDRFPVEAAAAIVARGDGDPALRPAMSLQAYGGAIADVSDDDAAYGQRGTLFELVAAARWSDPAQDAERMAAARSAAAPLTPYSSGVYLNTISDEGAAGVRRAFGAAKLARLAELKRAWDPANVFHLNQNISPN</sequence>